<dbReference type="Proteomes" id="UP000635606">
    <property type="component" value="Unassembled WGS sequence"/>
</dbReference>
<accession>A0A8J3ZVV2</accession>
<keyword evidence="1" id="KW-0802">TPR repeat</keyword>
<dbReference type="Pfam" id="PF13560">
    <property type="entry name" value="HTH_31"/>
    <property type="match status" value="1"/>
</dbReference>
<name>A0A8J3ZVV2_9ACTN</name>
<dbReference type="Gene3D" id="3.40.50.300">
    <property type="entry name" value="P-loop containing nucleotide triphosphate hydrolases"/>
    <property type="match status" value="1"/>
</dbReference>
<dbReference type="InterPro" id="IPR011990">
    <property type="entry name" value="TPR-like_helical_dom_sf"/>
</dbReference>
<gene>
    <name evidence="3" type="ORF">Voc01_062310</name>
</gene>
<comment type="caution">
    <text evidence="3">The sequence shown here is derived from an EMBL/GenBank/DDBJ whole genome shotgun (WGS) entry which is preliminary data.</text>
</comment>
<proteinExistence type="predicted"/>
<evidence type="ECO:0000259" key="2">
    <source>
        <dbReference type="PROSITE" id="PS50943"/>
    </source>
</evidence>
<dbReference type="Gene3D" id="1.25.40.10">
    <property type="entry name" value="Tetratricopeptide repeat domain"/>
    <property type="match status" value="1"/>
</dbReference>
<dbReference type="Pfam" id="PF13424">
    <property type="entry name" value="TPR_12"/>
    <property type="match status" value="1"/>
</dbReference>
<organism evidence="3 4">
    <name type="scientific">Virgisporangium ochraceum</name>
    <dbReference type="NCBI Taxonomy" id="65505"/>
    <lineage>
        <taxon>Bacteria</taxon>
        <taxon>Bacillati</taxon>
        <taxon>Actinomycetota</taxon>
        <taxon>Actinomycetes</taxon>
        <taxon>Micromonosporales</taxon>
        <taxon>Micromonosporaceae</taxon>
        <taxon>Virgisporangium</taxon>
    </lineage>
</organism>
<dbReference type="InterPro" id="IPR027417">
    <property type="entry name" value="P-loop_NTPase"/>
</dbReference>
<reference evidence="3" key="1">
    <citation type="submission" date="2021-01" db="EMBL/GenBank/DDBJ databases">
        <title>Whole genome shotgun sequence of Virgisporangium ochraceum NBRC 16418.</title>
        <authorList>
            <person name="Komaki H."/>
            <person name="Tamura T."/>
        </authorList>
    </citation>
    <scope>NUCLEOTIDE SEQUENCE</scope>
    <source>
        <strain evidence="3">NBRC 16418</strain>
    </source>
</reference>
<dbReference type="GO" id="GO:0003677">
    <property type="term" value="F:DNA binding"/>
    <property type="evidence" value="ECO:0007669"/>
    <property type="project" value="InterPro"/>
</dbReference>
<feature type="repeat" description="TPR" evidence="1">
    <location>
        <begin position="586"/>
        <end position="619"/>
    </location>
</feature>
<dbReference type="SMART" id="SM00530">
    <property type="entry name" value="HTH_XRE"/>
    <property type="match status" value="1"/>
</dbReference>
<evidence type="ECO:0000313" key="4">
    <source>
        <dbReference type="Proteomes" id="UP000635606"/>
    </source>
</evidence>
<evidence type="ECO:0000313" key="3">
    <source>
        <dbReference type="EMBL" id="GIJ71314.1"/>
    </source>
</evidence>
<dbReference type="PANTHER" id="PTHR47691:SF3">
    <property type="entry name" value="HTH-TYPE TRANSCRIPTIONAL REGULATOR RV0890C-RELATED"/>
    <property type="match status" value="1"/>
</dbReference>
<dbReference type="AlphaFoldDB" id="A0A8J3ZVV2"/>
<dbReference type="EMBL" id="BOPH01000088">
    <property type="protein sequence ID" value="GIJ71314.1"/>
    <property type="molecule type" value="Genomic_DNA"/>
</dbReference>
<feature type="domain" description="HTH cro/C1-type" evidence="2">
    <location>
        <begin position="7"/>
        <end position="61"/>
    </location>
</feature>
<dbReference type="SUPFAM" id="SSF47413">
    <property type="entry name" value="lambda repressor-like DNA-binding domains"/>
    <property type="match status" value="1"/>
</dbReference>
<dbReference type="Gene3D" id="1.10.260.40">
    <property type="entry name" value="lambda repressor-like DNA-binding domains"/>
    <property type="match status" value="1"/>
</dbReference>
<dbReference type="CDD" id="cd00093">
    <property type="entry name" value="HTH_XRE"/>
    <property type="match status" value="1"/>
</dbReference>
<dbReference type="PRINTS" id="PR00364">
    <property type="entry name" value="DISEASERSIST"/>
</dbReference>
<protein>
    <submittedName>
        <fullName evidence="3">XRE family transcriptional regulator</fullName>
    </submittedName>
</protein>
<sequence>MELAALLTRLRQDRGLSQEELSHASGVSVRTVRNLERGVTRPHPATVAALADGLRLTDEERRRLKTALGTTDPGGRRAGDLGTVPAPANGLVGRRSELAILVRLVRGTRLVTVVGPGGVGKSRLALEVAWHLVGTFDHMDVVDLGPLRDRDEVRGALAAAAGPGTVASPSAIARRIGDQKRLLVLDGVEHVSDLGPDLAALVDRCPRLHLLLTGRRPPSPAGTVWTLDPLAVPGPATTDPAAALASPAVELLVERARARRPDFRVDRSTVEEVVSVCRRLDGLPLAIELAAGMLGEHDILRVAAELTVRTLRTDLVDVPPRHHSLTDTVDWSIALLDDVDRLVFRVLGAFRGRVTVDALAAVLRAATPVGPVAGPPARLAAASLTRLAAASLVRLVGDDGSTAVDVLDTIREVAHDRLREAGLADACGHAHATYMLTVLRSGGTDAVARQFDDVRAAVEFACAGAPELLDGGVVSALAEHLTARGRFAEAHRLLRAVATATADPGVAGSAWLRAGIAANHHGDHRGALACGHAAARSGGADGDLAIAARNLVGAAHKSLGDLDLAHEAYLACLADAEAVGENRYVTVALNNLGTVAHERGDLDLARDYYQRSLDIKTGLGDERGIATALVNLGGLDLDRAQPAAALGLLTQALTRFRRLGEPHAVAFTLALLAGAELASDHEAAAARCAEEATRLATGADNAPIRAMACQASGDLARARGDMATAAACYARGLAFGPEPFERARLLDRLAVATLDSAPDQAVAHAAEATGIRRRYGYAVPPVDEPLHRAAVSRTYSA</sequence>
<dbReference type="SUPFAM" id="SSF52540">
    <property type="entry name" value="P-loop containing nucleoside triphosphate hydrolases"/>
    <property type="match status" value="1"/>
</dbReference>
<dbReference type="InterPro" id="IPR019734">
    <property type="entry name" value="TPR_rpt"/>
</dbReference>
<keyword evidence="4" id="KW-1185">Reference proteome</keyword>
<evidence type="ECO:0000256" key="1">
    <source>
        <dbReference type="PROSITE-ProRule" id="PRU00339"/>
    </source>
</evidence>
<dbReference type="SUPFAM" id="SSF48452">
    <property type="entry name" value="TPR-like"/>
    <property type="match status" value="1"/>
</dbReference>
<dbReference type="InterPro" id="IPR001387">
    <property type="entry name" value="Cro/C1-type_HTH"/>
</dbReference>
<dbReference type="RefSeq" id="WP_203931196.1">
    <property type="nucleotide sequence ID" value="NZ_BOPH01000088.1"/>
</dbReference>
<dbReference type="PROSITE" id="PS50005">
    <property type="entry name" value="TPR"/>
    <property type="match status" value="1"/>
</dbReference>
<dbReference type="PANTHER" id="PTHR47691">
    <property type="entry name" value="REGULATOR-RELATED"/>
    <property type="match status" value="1"/>
</dbReference>
<dbReference type="InterPro" id="IPR010982">
    <property type="entry name" value="Lambda_DNA-bd_dom_sf"/>
</dbReference>
<dbReference type="SMART" id="SM00028">
    <property type="entry name" value="TPR"/>
    <property type="match status" value="5"/>
</dbReference>
<dbReference type="PROSITE" id="PS50943">
    <property type="entry name" value="HTH_CROC1"/>
    <property type="match status" value="1"/>
</dbReference>